<evidence type="ECO:0000256" key="7">
    <source>
        <dbReference type="PROSITE-ProRule" id="PRU01091"/>
    </source>
</evidence>
<evidence type="ECO:0000256" key="1">
    <source>
        <dbReference type="ARBA" id="ARBA00022553"/>
    </source>
</evidence>
<evidence type="ECO:0000313" key="10">
    <source>
        <dbReference type="EMBL" id="GCC52223.1"/>
    </source>
</evidence>
<evidence type="ECO:0000259" key="8">
    <source>
        <dbReference type="PROSITE" id="PS50110"/>
    </source>
</evidence>
<dbReference type="SMART" id="SM00862">
    <property type="entry name" value="Trans_reg_C"/>
    <property type="match status" value="1"/>
</dbReference>
<evidence type="ECO:0000256" key="2">
    <source>
        <dbReference type="ARBA" id="ARBA00023012"/>
    </source>
</evidence>
<evidence type="ECO:0000313" key="11">
    <source>
        <dbReference type="Proteomes" id="UP000288227"/>
    </source>
</evidence>
<reference evidence="10 11" key="1">
    <citation type="submission" date="2018-11" db="EMBL/GenBank/DDBJ databases">
        <title>Chryseotalea sanarue gen. nov., sp., nov., a member of the family Cytophagaceae, isolated from a brackish lake in Hamamatsu Japan.</title>
        <authorList>
            <person name="Maejima Y."/>
            <person name="Iino T."/>
            <person name="Muraguchi Y."/>
            <person name="Fukuda K."/>
            <person name="Ohkuma M."/>
            <person name="Moriuchi R."/>
            <person name="Dohra H."/>
            <person name="Kimbara K."/>
            <person name="Shintani M."/>
        </authorList>
    </citation>
    <scope>NUCLEOTIDE SEQUENCE [LARGE SCALE GENOMIC DNA]</scope>
    <source>
        <strain evidence="10 11">Ys</strain>
    </source>
</reference>
<dbReference type="OrthoDB" id="5343479at2"/>
<dbReference type="GO" id="GO:0032993">
    <property type="term" value="C:protein-DNA complex"/>
    <property type="evidence" value="ECO:0007669"/>
    <property type="project" value="TreeGrafter"/>
</dbReference>
<dbReference type="InterPro" id="IPR001867">
    <property type="entry name" value="OmpR/PhoB-type_DNA-bd"/>
</dbReference>
<dbReference type="RefSeq" id="WP_127122867.1">
    <property type="nucleotide sequence ID" value="NZ_BHXQ01000004.1"/>
</dbReference>
<accession>A0A401UBE0</accession>
<dbReference type="Gene3D" id="1.10.10.10">
    <property type="entry name" value="Winged helix-like DNA-binding domain superfamily/Winged helix DNA-binding domain"/>
    <property type="match status" value="1"/>
</dbReference>
<dbReference type="Gene3D" id="3.40.50.2300">
    <property type="match status" value="1"/>
</dbReference>
<dbReference type="PROSITE" id="PS51755">
    <property type="entry name" value="OMPR_PHOB"/>
    <property type="match status" value="1"/>
</dbReference>
<dbReference type="GO" id="GO:0000976">
    <property type="term" value="F:transcription cis-regulatory region binding"/>
    <property type="evidence" value="ECO:0007669"/>
    <property type="project" value="TreeGrafter"/>
</dbReference>
<evidence type="ECO:0000256" key="6">
    <source>
        <dbReference type="PROSITE-ProRule" id="PRU00169"/>
    </source>
</evidence>
<dbReference type="InterPro" id="IPR039420">
    <property type="entry name" value="WalR-like"/>
</dbReference>
<dbReference type="EMBL" id="BHXQ01000004">
    <property type="protein sequence ID" value="GCC52223.1"/>
    <property type="molecule type" value="Genomic_DNA"/>
</dbReference>
<dbReference type="GO" id="GO:0000156">
    <property type="term" value="F:phosphorelay response regulator activity"/>
    <property type="evidence" value="ECO:0007669"/>
    <property type="project" value="TreeGrafter"/>
</dbReference>
<feature type="domain" description="Response regulatory" evidence="8">
    <location>
        <begin position="3"/>
        <end position="117"/>
    </location>
</feature>
<evidence type="ECO:0000256" key="4">
    <source>
        <dbReference type="ARBA" id="ARBA00023125"/>
    </source>
</evidence>
<comment type="caution">
    <text evidence="10">The sequence shown here is derived from an EMBL/GenBank/DDBJ whole genome shotgun (WGS) entry which is preliminary data.</text>
</comment>
<protein>
    <submittedName>
        <fullName evidence="10">DNA-binding response regulator</fullName>
    </submittedName>
</protein>
<dbReference type="InterPro" id="IPR036388">
    <property type="entry name" value="WH-like_DNA-bd_sf"/>
</dbReference>
<sequence length="224" mass="25770">MLKILLIEDEPRLNEHLRNGLVQQGYLVDVAFNGSEGLEMASVNQYDLVVLDVMLPGQSGFEVLDNLKRFNVQVPVIIISALNNSERVIEGLDKGAIDYIKKPFDFGEFLARIRAVTRKPGSRNYTYYRVGDLEMDLISRKVMLQKNELMLTKREFMLLELLLINCNRVLSKTEIAEKVWEVNFDMSSNVIEVHLSQLRKKLADTIIRTKVGMGYYIEGELIRQ</sequence>
<dbReference type="CDD" id="cd00383">
    <property type="entry name" value="trans_reg_C"/>
    <property type="match status" value="1"/>
</dbReference>
<dbReference type="Pfam" id="PF00486">
    <property type="entry name" value="Trans_reg_C"/>
    <property type="match status" value="1"/>
</dbReference>
<name>A0A401UBE0_9BACT</name>
<keyword evidence="2" id="KW-0902">Two-component regulatory system</keyword>
<keyword evidence="5" id="KW-0804">Transcription</keyword>
<keyword evidence="3" id="KW-0805">Transcription regulation</keyword>
<feature type="modified residue" description="4-aspartylphosphate" evidence="6">
    <location>
        <position position="52"/>
    </location>
</feature>
<keyword evidence="4 7" id="KW-0238">DNA-binding</keyword>
<dbReference type="SUPFAM" id="SSF52172">
    <property type="entry name" value="CheY-like"/>
    <property type="match status" value="1"/>
</dbReference>
<evidence type="ECO:0000259" key="9">
    <source>
        <dbReference type="PROSITE" id="PS51755"/>
    </source>
</evidence>
<dbReference type="GO" id="GO:0005829">
    <property type="term" value="C:cytosol"/>
    <property type="evidence" value="ECO:0007669"/>
    <property type="project" value="TreeGrafter"/>
</dbReference>
<dbReference type="Proteomes" id="UP000288227">
    <property type="component" value="Unassembled WGS sequence"/>
</dbReference>
<evidence type="ECO:0000256" key="3">
    <source>
        <dbReference type="ARBA" id="ARBA00023015"/>
    </source>
</evidence>
<dbReference type="PANTHER" id="PTHR48111:SF22">
    <property type="entry name" value="REGULATOR OF RPOS"/>
    <property type="match status" value="1"/>
</dbReference>
<proteinExistence type="predicted"/>
<keyword evidence="1 6" id="KW-0597">Phosphoprotein</keyword>
<dbReference type="SMART" id="SM00448">
    <property type="entry name" value="REC"/>
    <property type="match status" value="1"/>
</dbReference>
<feature type="DNA-binding region" description="OmpR/PhoB-type" evidence="7">
    <location>
        <begin position="125"/>
        <end position="219"/>
    </location>
</feature>
<gene>
    <name evidence="10" type="ORF">SanaruYs_24590</name>
</gene>
<organism evidence="10 11">
    <name type="scientific">Chryseotalea sanaruensis</name>
    <dbReference type="NCBI Taxonomy" id="2482724"/>
    <lineage>
        <taxon>Bacteria</taxon>
        <taxon>Pseudomonadati</taxon>
        <taxon>Bacteroidota</taxon>
        <taxon>Cytophagia</taxon>
        <taxon>Cytophagales</taxon>
        <taxon>Chryseotaleaceae</taxon>
        <taxon>Chryseotalea</taxon>
    </lineage>
</organism>
<dbReference type="InterPro" id="IPR011006">
    <property type="entry name" value="CheY-like_superfamily"/>
</dbReference>
<dbReference type="Pfam" id="PF00072">
    <property type="entry name" value="Response_reg"/>
    <property type="match status" value="1"/>
</dbReference>
<dbReference type="AlphaFoldDB" id="A0A401UBE0"/>
<feature type="domain" description="OmpR/PhoB-type" evidence="9">
    <location>
        <begin position="125"/>
        <end position="219"/>
    </location>
</feature>
<keyword evidence="11" id="KW-1185">Reference proteome</keyword>
<dbReference type="InterPro" id="IPR001789">
    <property type="entry name" value="Sig_transdc_resp-reg_receiver"/>
</dbReference>
<dbReference type="PANTHER" id="PTHR48111">
    <property type="entry name" value="REGULATOR OF RPOS"/>
    <property type="match status" value="1"/>
</dbReference>
<evidence type="ECO:0000256" key="5">
    <source>
        <dbReference type="ARBA" id="ARBA00023163"/>
    </source>
</evidence>
<dbReference type="PROSITE" id="PS50110">
    <property type="entry name" value="RESPONSE_REGULATORY"/>
    <property type="match status" value="1"/>
</dbReference>
<dbReference type="GO" id="GO:0006355">
    <property type="term" value="P:regulation of DNA-templated transcription"/>
    <property type="evidence" value="ECO:0007669"/>
    <property type="project" value="InterPro"/>
</dbReference>